<dbReference type="EMBL" id="AP005749">
    <property type="protein sequence ID" value="BAD26138.1"/>
    <property type="molecule type" value="Genomic_DNA"/>
</dbReference>
<sequence length="94" mass="10436">MQAAVKRCWRGRWRNQPEWNGMRGVTLRRRGGRTEELVLLVDGASGSSSAWCCLPRCWRRRESKALVKESGPSVLRGAACLEATCTAAGGGFRR</sequence>
<reference evidence="2" key="1">
    <citation type="journal article" date="2005" name="Nature">
        <title>The map-based sequence of the rice genome.</title>
        <authorList>
            <consortium name="International rice genome sequencing project (IRGSP)"/>
            <person name="Matsumoto T."/>
            <person name="Wu J."/>
            <person name="Kanamori H."/>
            <person name="Katayose Y."/>
            <person name="Fujisawa M."/>
            <person name="Namiki N."/>
            <person name="Mizuno H."/>
            <person name="Yamamoto K."/>
            <person name="Antonio B.A."/>
            <person name="Baba T."/>
            <person name="Sakata K."/>
            <person name="Nagamura Y."/>
            <person name="Aoki H."/>
            <person name="Arikawa K."/>
            <person name="Arita K."/>
            <person name="Bito T."/>
            <person name="Chiden Y."/>
            <person name="Fujitsuka N."/>
            <person name="Fukunaka R."/>
            <person name="Hamada M."/>
            <person name="Harada C."/>
            <person name="Hayashi A."/>
            <person name="Hijishita S."/>
            <person name="Honda M."/>
            <person name="Hosokawa S."/>
            <person name="Ichikawa Y."/>
            <person name="Idonuma A."/>
            <person name="Iijima M."/>
            <person name="Ikeda M."/>
            <person name="Ikeno M."/>
            <person name="Ito K."/>
            <person name="Ito S."/>
            <person name="Ito T."/>
            <person name="Ito Y."/>
            <person name="Ito Y."/>
            <person name="Iwabuchi A."/>
            <person name="Kamiya K."/>
            <person name="Karasawa W."/>
            <person name="Kurita K."/>
            <person name="Katagiri S."/>
            <person name="Kikuta A."/>
            <person name="Kobayashi H."/>
            <person name="Kobayashi N."/>
            <person name="Machita K."/>
            <person name="Maehara T."/>
            <person name="Masukawa M."/>
            <person name="Mizubayashi T."/>
            <person name="Mukai Y."/>
            <person name="Nagasaki H."/>
            <person name="Nagata Y."/>
            <person name="Naito S."/>
            <person name="Nakashima M."/>
            <person name="Nakama Y."/>
            <person name="Nakamichi Y."/>
            <person name="Nakamura M."/>
            <person name="Meguro A."/>
            <person name="Negishi M."/>
            <person name="Ohta I."/>
            <person name="Ohta T."/>
            <person name="Okamoto M."/>
            <person name="Ono N."/>
            <person name="Saji S."/>
            <person name="Sakaguchi M."/>
            <person name="Sakai K."/>
            <person name="Shibata M."/>
            <person name="Shimokawa T."/>
            <person name="Song J."/>
            <person name="Takazaki Y."/>
            <person name="Terasawa K."/>
            <person name="Tsugane M."/>
            <person name="Tsuji K."/>
            <person name="Ueda S."/>
            <person name="Waki K."/>
            <person name="Yamagata H."/>
            <person name="Yamamoto M."/>
            <person name="Yamamoto S."/>
            <person name="Yamane H."/>
            <person name="Yoshiki S."/>
            <person name="Yoshihara R."/>
            <person name="Yukawa K."/>
            <person name="Zhong H."/>
            <person name="Yano M."/>
            <person name="Yuan Q."/>
            <person name="Ouyang S."/>
            <person name="Liu J."/>
            <person name="Jones K.M."/>
            <person name="Gansberger K."/>
            <person name="Moffat K."/>
            <person name="Hill J."/>
            <person name="Bera J."/>
            <person name="Fadrosh D."/>
            <person name="Jin S."/>
            <person name="Johri S."/>
            <person name="Kim M."/>
            <person name="Overton L."/>
            <person name="Reardon M."/>
            <person name="Tsitrin T."/>
            <person name="Vuong H."/>
            <person name="Weaver B."/>
            <person name="Ciecko A."/>
            <person name="Tallon L."/>
            <person name="Jackson J."/>
            <person name="Pai G."/>
            <person name="Aken S.V."/>
            <person name="Utterback T."/>
            <person name="Reidmuller S."/>
            <person name="Feldblyum T."/>
            <person name="Hsiao J."/>
            <person name="Zismann V."/>
            <person name="Iobst S."/>
            <person name="de Vazeille A.R."/>
            <person name="Buell C.R."/>
            <person name="Ying K."/>
            <person name="Li Y."/>
            <person name="Lu T."/>
            <person name="Huang Y."/>
            <person name="Zhao Q."/>
            <person name="Feng Q."/>
            <person name="Zhang L."/>
            <person name="Zhu J."/>
            <person name="Weng Q."/>
            <person name="Mu J."/>
            <person name="Lu Y."/>
            <person name="Fan D."/>
            <person name="Liu Y."/>
            <person name="Guan J."/>
            <person name="Zhang Y."/>
            <person name="Yu S."/>
            <person name="Liu X."/>
            <person name="Zhang Y."/>
            <person name="Hong G."/>
            <person name="Han B."/>
            <person name="Choisne N."/>
            <person name="Demange N."/>
            <person name="Orjeda G."/>
            <person name="Samain S."/>
            <person name="Cattolico L."/>
            <person name="Pelletier E."/>
            <person name="Couloux A."/>
            <person name="Segurens B."/>
            <person name="Wincker P."/>
            <person name="D'Hont A."/>
            <person name="Scarpelli C."/>
            <person name="Weissenbach J."/>
            <person name="Salanoubat M."/>
            <person name="Quetier F."/>
            <person name="Yu Y."/>
            <person name="Kim H.R."/>
            <person name="Rambo T."/>
            <person name="Currie J."/>
            <person name="Collura K."/>
            <person name="Luo M."/>
            <person name="Yang T."/>
            <person name="Ammiraju J.S.S."/>
            <person name="Engler F."/>
            <person name="Soderlund C."/>
            <person name="Wing R.A."/>
            <person name="Palmer L.E."/>
            <person name="de la Bastide M."/>
            <person name="Spiegel L."/>
            <person name="Nascimento L."/>
            <person name="Zutavern T."/>
            <person name="O'Shaughnessy A."/>
            <person name="Dike S."/>
            <person name="Dedhia N."/>
            <person name="Preston R."/>
            <person name="Balija V."/>
            <person name="McCombie W.R."/>
            <person name="Chow T."/>
            <person name="Chen H."/>
            <person name="Chung M."/>
            <person name="Chen C."/>
            <person name="Shaw J."/>
            <person name="Wu H."/>
            <person name="Hsiao K."/>
            <person name="Chao Y."/>
            <person name="Chu M."/>
            <person name="Cheng C."/>
            <person name="Hour A."/>
            <person name="Lee P."/>
            <person name="Lin S."/>
            <person name="Lin Y."/>
            <person name="Liou J."/>
            <person name="Liu S."/>
            <person name="Hsing Y."/>
            <person name="Raghuvanshi S."/>
            <person name="Mohanty A."/>
            <person name="Bharti A.K."/>
            <person name="Gaur A."/>
            <person name="Gupta V."/>
            <person name="Kumar D."/>
            <person name="Ravi V."/>
            <person name="Vij S."/>
            <person name="Kapur A."/>
            <person name="Khurana P."/>
            <person name="Khurana P."/>
            <person name="Khurana J.P."/>
            <person name="Tyagi A.K."/>
            <person name="Gaikwad K."/>
            <person name="Singh A."/>
            <person name="Dalal V."/>
            <person name="Srivastava S."/>
            <person name="Dixit A."/>
            <person name="Pal A.K."/>
            <person name="Ghazi I.A."/>
            <person name="Yadav M."/>
            <person name="Pandit A."/>
            <person name="Bhargava A."/>
            <person name="Sureshbabu K."/>
            <person name="Batra K."/>
            <person name="Sharma T.R."/>
            <person name="Mohapatra T."/>
            <person name="Singh N.K."/>
            <person name="Messing J."/>
            <person name="Nelson A.B."/>
            <person name="Fuks G."/>
            <person name="Kavchok S."/>
            <person name="Keizer G."/>
            <person name="Linton E."/>
            <person name="Llaca V."/>
            <person name="Song R."/>
            <person name="Tanyolac B."/>
            <person name="Young S."/>
            <person name="Ho-Il K."/>
            <person name="Hahn J.H."/>
            <person name="Sangsakoo G."/>
            <person name="Vanavichit A."/>
            <person name="de Mattos Luiz.A.T."/>
            <person name="Zimmer P.D."/>
            <person name="Malone G."/>
            <person name="Dellagostin O."/>
            <person name="de Oliveira A.C."/>
            <person name="Bevan M."/>
            <person name="Bancroft I."/>
            <person name="Minx P."/>
            <person name="Cordum H."/>
            <person name="Wilson R."/>
            <person name="Cheng Z."/>
            <person name="Jin W."/>
            <person name="Jiang J."/>
            <person name="Leong S.A."/>
            <person name="Iwama H."/>
            <person name="Gojobori T."/>
            <person name="Itoh T."/>
            <person name="Niimura Y."/>
            <person name="Fujii Y."/>
            <person name="Habara T."/>
            <person name="Sakai H."/>
            <person name="Sato Y."/>
            <person name="Wilson G."/>
            <person name="Kumar K."/>
            <person name="McCouch S."/>
            <person name="Juretic N."/>
            <person name="Hoen D."/>
            <person name="Wright S."/>
            <person name="Bruskiewich R."/>
            <person name="Bureau T."/>
            <person name="Miyao A."/>
            <person name="Hirochika H."/>
            <person name="Nishikawa T."/>
            <person name="Kadowaki K."/>
            <person name="Sugiura M."/>
            <person name="Burr B."/>
            <person name="Sasaki T."/>
        </authorList>
    </citation>
    <scope>NUCLEOTIDE SEQUENCE [LARGE SCALE GENOMIC DNA]</scope>
    <source>
        <strain evidence="2">cv. Nipponbare</strain>
    </source>
</reference>
<evidence type="ECO:0000313" key="2">
    <source>
        <dbReference type="Proteomes" id="UP000000763"/>
    </source>
</evidence>
<name>Q6H561_ORYSJ</name>
<proteinExistence type="predicted"/>
<dbReference type="AlphaFoldDB" id="Q6H561"/>
<reference evidence="2" key="2">
    <citation type="journal article" date="2008" name="Nucleic Acids Res.">
        <title>The rice annotation project database (RAP-DB): 2008 update.</title>
        <authorList>
            <consortium name="The rice annotation project (RAP)"/>
        </authorList>
    </citation>
    <scope>GENOME REANNOTATION</scope>
    <source>
        <strain evidence="2">cv. Nipponbare</strain>
    </source>
</reference>
<organism evidence="1 2">
    <name type="scientific">Oryza sativa subsp. japonica</name>
    <name type="common">Rice</name>
    <dbReference type="NCBI Taxonomy" id="39947"/>
    <lineage>
        <taxon>Eukaryota</taxon>
        <taxon>Viridiplantae</taxon>
        <taxon>Streptophyta</taxon>
        <taxon>Embryophyta</taxon>
        <taxon>Tracheophyta</taxon>
        <taxon>Spermatophyta</taxon>
        <taxon>Magnoliopsida</taxon>
        <taxon>Liliopsida</taxon>
        <taxon>Poales</taxon>
        <taxon>Poaceae</taxon>
        <taxon>BOP clade</taxon>
        <taxon>Oryzoideae</taxon>
        <taxon>Oryzeae</taxon>
        <taxon>Oryzinae</taxon>
        <taxon>Oryza</taxon>
        <taxon>Oryza sativa</taxon>
    </lineage>
</organism>
<evidence type="ECO:0000313" key="1">
    <source>
        <dbReference type="EMBL" id="BAD26138.1"/>
    </source>
</evidence>
<dbReference type="Proteomes" id="UP000000763">
    <property type="component" value="Chromosome 2"/>
</dbReference>
<gene>
    <name evidence="1" type="primary">OSJNBa0047A17.9</name>
</gene>
<accession>Q6H561</accession>
<protein>
    <submittedName>
        <fullName evidence="1">Uncharacterized protein</fullName>
    </submittedName>
</protein>